<accession>A0A9P4X686</accession>
<name>A0A9P4X686_9HYPO</name>
<protein>
    <submittedName>
        <fullName evidence="2">Uncharacterized protein</fullName>
    </submittedName>
</protein>
<evidence type="ECO:0000313" key="3">
    <source>
        <dbReference type="Proteomes" id="UP000801864"/>
    </source>
</evidence>
<keyword evidence="3" id="KW-1185">Reference proteome</keyword>
<dbReference type="AlphaFoldDB" id="A0A9P4X686"/>
<reference evidence="2 3" key="1">
    <citation type="submission" date="2018-06" db="EMBL/GenBank/DDBJ databases">
        <title>Genome analysis of cellulolytic fungus Trichoderma lentiforme CFAM-422.</title>
        <authorList>
            <person name="Steindorff A.S."/>
            <person name="Formighieri E.F."/>
            <person name="Midorikawa G.E.O."/>
            <person name="Tamietti M.S."/>
            <person name="Ramos E.Z."/>
            <person name="Silva A.S."/>
            <person name="Bon E.P.S."/>
            <person name="Mendes T.D."/>
            <person name="Damaso M.C.T."/>
            <person name="Favaro L.C.L."/>
        </authorList>
    </citation>
    <scope>NUCLEOTIDE SEQUENCE [LARGE SCALE GENOMIC DNA]</scope>
    <source>
        <strain evidence="2 3">CFAM-422</strain>
    </source>
</reference>
<organism evidence="2 3">
    <name type="scientific">Trichoderma lentiforme</name>
    <dbReference type="NCBI Taxonomy" id="1567552"/>
    <lineage>
        <taxon>Eukaryota</taxon>
        <taxon>Fungi</taxon>
        <taxon>Dikarya</taxon>
        <taxon>Ascomycota</taxon>
        <taxon>Pezizomycotina</taxon>
        <taxon>Sordariomycetes</taxon>
        <taxon>Hypocreomycetidae</taxon>
        <taxon>Hypocreales</taxon>
        <taxon>Hypocreaceae</taxon>
        <taxon>Trichoderma</taxon>
    </lineage>
</organism>
<gene>
    <name evidence="2" type="ORF">CFAM422_011154</name>
</gene>
<sequence length="64" mass="6572">MFFKNILYIAIGAAALVAGAPTASERDTSGEADIYSPPVEEFCLPCGFVGCPAPLVCRSGCCVA</sequence>
<evidence type="ECO:0000256" key="1">
    <source>
        <dbReference type="SAM" id="SignalP"/>
    </source>
</evidence>
<evidence type="ECO:0000313" key="2">
    <source>
        <dbReference type="EMBL" id="KAF3060489.1"/>
    </source>
</evidence>
<comment type="caution">
    <text evidence="2">The sequence shown here is derived from an EMBL/GenBank/DDBJ whole genome shotgun (WGS) entry which is preliminary data.</text>
</comment>
<dbReference type="Proteomes" id="UP000801864">
    <property type="component" value="Unassembled WGS sequence"/>
</dbReference>
<proteinExistence type="predicted"/>
<feature type="signal peptide" evidence="1">
    <location>
        <begin position="1"/>
        <end position="19"/>
    </location>
</feature>
<feature type="chain" id="PRO_5040321207" evidence="1">
    <location>
        <begin position="20"/>
        <end position="64"/>
    </location>
</feature>
<keyword evidence="1" id="KW-0732">Signal</keyword>
<dbReference type="EMBL" id="QLNT01000023">
    <property type="protein sequence ID" value="KAF3060489.1"/>
    <property type="molecule type" value="Genomic_DNA"/>
</dbReference>